<dbReference type="EMBL" id="SLXV01000011">
    <property type="protein sequence ID" value="TCP69212.1"/>
    <property type="molecule type" value="Genomic_DNA"/>
</dbReference>
<evidence type="ECO:0000313" key="1">
    <source>
        <dbReference type="EMBL" id="TCP69212.1"/>
    </source>
</evidence>
<organism evidence="1 2">
    <name type="scientific">Baia soyae</name>
    <dbReference type="NCBI Taxonomy" id="1544746"/>
    <lineage>
        <taxon>Bacteria</taxon>
        <taxon>Bacillati</taxon>
        <taxon>Bacillota</taxon>
        <taxon>Bacilli</taxon>
        <taxon>Bacillales</taxon>
        <taxon>Thermoactinomycetaceae</taxon>
        <taxon>Baia</taxon>
    </lineage>
</organism>
<sequence>MRKLIAGALVAMSLFSLTITVTSHNYDDNECAFMKYTRQPCIH</sequence>
<gene>
    <name evidence="1" type="ORF">EDD57_1118</name>
</gene>
<evidence type="ECO:0000313" key="2">
    <source>
        <dbReference type="Proteomes" id="UP000294746"/>
    </source>
</evidence>
<accession>A0A4R2S1U7</accession>
<reference evidence="1 2" key="1">
    <citation type="submission" date="2019-03" db="EMBL/GenBank/DDBJ databases">
        <title>Genomic Encyclopedia of Type Strains, Phase IV (KMG-IV): sequencing the most valuable type-strain genomes for metagenomic binning, comparative biology and taxonomic classification.</title>
        <authorList>
            <person name="Goeker M."/>
        </authorList>
    </citation>
    <scope>NUCLEOTIDE SEQUENCE [LARGE SCALE GENOMIC DNA]</scope>
    <source>
        <strain evidence="1 2">DSM 46831</strain>
    </source>
</reference>
<protein>
    <submittedName>
        <fullName evidence="1">Uncharacterized protein</fullName>
    </submittedName>
</protein>
<dbReference type="AlphaFoldDB" id="A0A4R2S1U7"/>
<comment type="caution">
    <text evidence="1">The sequence shown here is derived from an EMBL/GenBank/DDBJ whole genome shotgun (WGS) entry which is preliminary data.</text>
</comment>
<dbReference type="Proteomes" id="UP000294746">
    <property type="component" value="Unassembled WGS sequence"/>
</dbReference>
<keyword evidence="2" id="KW-1185">Reference proteome</keyword>
<dbReference type="RefSeq" id="WP_279388938.1">
    <property type="nucleotide sequence ID" value="NZ_SLXV01000011.1"/>
</dbReference>
<proteinExistence type="predicted"/>
<name>A0A4R2S1U7_9BACL</name>